<dbReference type="OrthoDB" id="2299708at2"/>
<evidence type="ECO:0008006" key="4">
    <source>
        <dbReference type="Google" id="ProtNLM"/>
    </source>
</evidence>
<dbReference type="RefSeq" id="WP_016175678.1">
    <property type="nucleotide sequence ID" value="NZ_KE136389.1"/>
</dbReference>
<keyword evidence="3" id="KW-1185">Reference proteome</keyword>
<keyword evidence="1" id="KW-0472">Membrane</keyword>
<evidence type="ECO:0000313" key="2">
    <source>
        <dbReference type="EMBL" id="EOT27994.1"/>
    </source>
</evidence>
<feature type="transmembrane region" description="Helical" evidence="1">
    <location>
        <begin position="98"/>
        <end position="119"/>
    </location>
</feature>
<organism evidence="2 3">
    <name type="scientific">Enterococcus saccharolyticus subsp. saccharolyticus ATCC 43076</name>
    <dbReference type="NCBI Taxonomy" id="1139996"/>
    <lineage>
        <taxon>Bacteria</taxon>
        <taxon>Bacillati</taxon>
        <taxon>Bacillota</taxon>
        <taxon>Bacilli</taxon>
        <taxon>Lactobacillales</taxon>
        <taxon>Enterococcaceae</taxon>
        <taxon>Enterococcus</taxon>
    </lineage>
</organism>
<dbReference type="STRING" id="41997.RV16_GL001100"/>
<dbReference type="AlphaFoldDB" id="S0N7Q5"/>
<reference evidence="2 3" key="1">
    <citation type="submission" date="2013-03" db="EMBL/GenBank/DDBJ databases">
        <title>The Genome Sequence of Enterococcus saccharolyticus ATCC_43076 (Illumina only assembly).</title>
        <authorList>
            <consortium name="The Broad Institute Genomics Platform"/>
            <consortium name="The Broad Institute Genome Sequencing Center for Infectious Disease"/>
            <person name="Earl A."/>
            <person name="Russ C."/>
            <person name="Gilmore M."/>
            <person name="Surin D."/>
            <person name="Walker B."/>
            <person name="Young S."/>
            <person name="Zeng Q."/>
            <person name="Gargeya S."/>
            <person name="Fitzgerald M."/>
            <person name="Haas B."/>
            <person name="Abouelleil A."/>
            <person name="Allen A.W."/>
            <person name="Alvarado L."/>
            <person name="Arachchi H.M."/>
            <person name="Berlin A.M."/>
            <person name="Chapman S.B."/>
            <person name="Gainer-Dewar J."/>
            <person name="Goldberg J."/>
            <person name="Griggs A."/>
            <person name="Gujja S."/>
            <person name="Hansen M."/>
            <person name="Howarth C."/>
            <person name="Imamovic A."/>
            <person name="Ireland A."/>
            <person name="Larimer J."/>
            <person name="McCowan C."/>
            <person name="Murphy C."/>
            <person name="Pearson M."/>
            <person name="Poon T.W."/>
            <person name="Priest M."/>
            <person name="Roberts A."/>
            <person name="Saif S."/>
            <person name="Shea T."/>
            <person name="Sisk P."/>
            <person name="Sykes S."/>
            <person name="Wortman J."/>
            <person name="Nusbaum C."/>
            <person name="Birren B."/>
        </authorList>
    </citation>
    <scope>NUCLEOTIDE SEQUENCE [LARGE SCALE GENOMIC DNA]</scope>
    <source>
        <strain evidence="2 3">ATCC 43076</strain>
    </source>
</reference>
<protein>
    <recommendedName>
        <fullName evidence="4">Lipoprotein</fullName>
    </recommendedName>
</protein>
<dbReference type="InterPro" id="IPR024515">
    <property type="entry name" value="DUF3397"/>
</dbReference>
<dbReference type="Proteomes" id="UP000014136">
    <property type="component" value="Unassembled WGS sequence"/>
</dbReference>
<gene>
    <name evidence="2" type="ORF">OMQ_01908</name>
</gene>
<name>S0N7Q5_9ENTE</name>
<dbReference type="HOGENOM" id="CLU_161296_0_0_9"/>
<comment type="caution">
    <text evidence="2">The sequence shown here is derived from an EMBL/GenBank/DDBJ whole genome shotgun (WGS) entry which is preliminary data.</text>
</comment>
<evidence type="ECO:0000256" key="1">
    <source>
        <dbReference type="SAM" id="Phobius"/>
    </source>
</evidence>
<dbReference type="eggNOG" id="ENOG5033HF9">
    <property type="taxonomic scope" value="Bacteria"/>
</dbReference>
<feature type="transmembrane region" description="Helical" evidence="1">
    <location>
        <begin position="66"/>
        <end position="86"/>
    </location>
</feature>
<proteinExistence type="predicted"/>
<sequence length="122" mass="14069">MTTFSPILLLWYIFPLLVLLVAQVIVKLLSLTKRFQMKAPDLAVPFLLYGIHKLSATTFGTTIFPYFLISLLSLGIGLAFFHAYFYAEIKYGRFFKMYWRSVYLLSLLLHAILVILNIISLV</sequence>
<evidence type="ECO:0000313" key="3">
    <source>
        <dbReference type="Proteomes" id="UP000014136"/>
    </source>
</evidence>
<accession>S0N7Q5</accession>
<feature type="transmembrane region" description="Helical" evidence="1">
    <location>
        <begin position="6"/>
        <end position="30"/>
    </location>
</feature>
<dbReference type="PATRIC" id="fig|1139996.3.peg.1880"/>
<keyword evidence="1" id="KW-0812">Transmembrane</keyword>
<dbReference type="Pfam" id="PF11877">
    <property type="entry name" value="DUF3397"/>
    <property type="match status" value="1"/>
</dbReference>
<dbReference type="EMBL" id="AHYT01000009">
    <property type="protein sequence ID" value="EOT27994.1"/>
    <property type="molecule type" value="Genomic_DNA"/>
</dbReference>
<keyword evidence="1" id="KW-1133">Transmembrane helix</keyword>